<proteinExistence type="predicted"/>
<reference evidence="1 2" key="1">
    <citation type="submission" date="2019-08" db="EMBL/GenBank/DDBJ databases">
        <title>100 year-old enigma solved: identification of Planctomyces bekefii, the type genus and species of the phylum Planctomycetes.</title>
        <authorList>
            <person name="Svetlana D.N."/>
            <person name="Overmann J."/>
        </authorList>
    </citation>
    <scope>NUCLEOTIDE SEQUENCE [LARGE SCALE GENOMIC DNA]</scope>
    <source>
        <strain evidence="1">Phe10_nw2017</strain>
    </source>
</reference>
<organism evidence="1 2">
    <name type="scientific">Planctomyces bekefii</name>
    <dbReference type="NCBI Taxonomy" id="1653850"/>
    <lineage>
        <taxon>Bacteria</taxon>
        <taxon>Pseudomonadati</taxon>
        <taxon>Planctomycetota</taxon>
        <taxon>Planctomycetia</taxon>
        <taxon>Planctomycetales</taxon>
        <taxon>Planctomycetaceae</taxon>
        <taxon>Planctomyces</taxon>
    </lineage>
</organism>
<comment type="caution">
    <text evidence="1">The sequence shown here is derived from an EMBL/GenBank/DDBJ whole genome shotgun (WGS) entry which is preliminary data.</text>
</comment>
<sequence>MCAAILATLSARSAAYNDYQKLLIEWNKECIKEPFLTAVNDDIREEFESTHSQPFNAFKNAGGERQMSNFSYMQLNTFEIVFEFEQRIPGRLVAFFLCIFCLTNHQHEAWMSYFRYQVSRSSVMRGLIARDDLEQYYTKRFSRFAK</sequence>
<dbReference type="Proteomes" id="UP000321083">
    <property type="component" value="Unassembled WGS sequence"/>
</dbReference>
<accession>A0A5C6LZY0</accession>
<evidence type="ECO:0000313" key="2">
    <source>
        <dbReference type="Proteomes" id="UP000321083"/>
    </source>
</evidence>
<reference evidence="1 2" key="2">
    <citation type="submission" date="2019-08" db="EMBL/GenBank/DDBJ databases">
        <authorList>
            <person name="Henke P."/>
        </authorList>
    </citation>
    <scope>NUCLEOTIDE SEQUENCE [LARGE SCALE GENOMIC DNA]</scope>
    <source>
        <strain evidence="1">Phe10_nw2017</strain>
    </source>
</reference>
<keyword evidence="2" id="KW-1185">Reference proteome</keyword>
<gene>
    <name evidence="1" type="ORF">E3A20_29430</name>
</gene>
<name>A0A5C6LZY0_9PLAN</name>
<dbReference type="AlphaFoldDB" id="A0A5C6LZY0"/>
<dbReference type="EMBL" id="SRHE01000938">
    <property type="protein sequence ID" value="TWW07928.1"/>
    <property type="molecule type" value="Genomic_DNA"/>
</dbReference>
<evidence type="ECO:0000313" key="1">
    <source>
        <dbReference type="EMBL" id="TWW07928.1"/>
    </source>
</evidence>
<protein>
    <submittedName>
        <fullName evidence="1">Uncharacterized protein</fullName>
    </submittedName>
</protein>